<proteinExistence type="predicted"/>
<evidence type="ECO:0000256" key="1">
    <source>
        <dbReference type="SAM" id="MobiDB-lite"/>
    </source>
</evidence>
<feature type="compositionally biased region" description="Polar residues" evidence="1">
    <location>
        <begin position="203"/>
        <end position="226"/>
    </location>
</feature>
<dbReference type="Proteomes" id="UP000078512">
    <property type="component" value="Unassembled WGS sequence"/>
</dbReference>
<dbReference type="OrthoDB" id="2484516at2759"/>
<dbReference type="AlphaFoldDB" id="A0A197JG07"/>
<feature type="compositionally biased region" description="Polar residues" evidence="1">
    <location>
        <begin position="131"/>
        <end position="144"/>
    </location>
</feature>
<gene>
    <name evidence="2" type="ORF">K457DRAFT_25212</name>
</gene>
<feature type="compositionally biased region" description="Polar residues" evidence="1">
    <location>
        <begin position="171"/>
        <end position="180"/>
    </location>
</feature>
<feature type="region of interest" description="Disordered" evidence="1">
    <location>
        <begin position="128"/>
        <end position="150"/>
    </location>
</feature>
<evidence type="ECO:0000313" key="2">
    <source>
        <dbReference type="EMBL" id="OAQ23349.1"/>
    </source>
</evidence>
<evidence type="ECO:0000313" key="3">
    <source>
        <dbReference type="Proteomes" id="UP000078512"/>
    </source>
</evidence>
<organism evidence="2 3">
    <name type="scientific">Linnemannia elongata AG-77</name>
    <dbReference type="NCBI Taxonomy" id="1314771"/>
    <lineage>
        <taxon>Eukaryota</taxon>
        <taxon>Fungi</taxon>
        <taxon>Fungi incertae sedis</taxon>
        <taxon>Mucoromycota</taxon>
        <taxon>Mortierellomycotina</taxon>
        <taxon>Mortierellomycetes</taxon>
        <taxon>Mortierellales</taxon>
        <taxon>Mortierellaceae</taxon>
        <taxon>Linnemannia</taxon>
    </lineage>
</organism>
<protein>
    <submittedName>
        <fullName evidence="2">Uncharacterized protein</fullName>
    </submittedName>
</protein>
<keyword evidence="3" id="KW-1185">Reference proteome</keyword>
<name>A0A197JG07_9FUNG</name>
<feature type="region of interest" description="Disordered" evidence="1">
    <location>
        <begin position="170"/>
        <end position="226"/>
    </location>
</feature>
<dbReference type="EMBL" id="KV442122">
    <property type="protein sequence ID" value="OAQ23349.1"/>
    <property type="molecule type" value="Genomic_DNA"/>
</dbReference>
<reference evidence="2 3" key="1">
    <citation type="submission" date="2016-05" db="EMBL/GenBank/DDBJ databases">
        <title>Genome sequencing reveals origins of a unique bacterial endosymbiosis in the earliest lineages of terrestrial Fungi.</title>
        <authorList>
            <consortium name="DOE Joint Genome Institute"/>
            <person name="Uehling J."/>
            <person name="Gryganskyi A."/>
            <person name="Hameed K."/>
            <person name="Tschaplinski T."/>
            <person name="Misztal P."/>
            <person name="Wu S."/>
            <person name="Desiro A."/>
            <person name="Vande Pol N."/>
            <person name="Du Z.-Y."/>
            <person name="Zienkiewicz A."/>
            <person name="Zienkiewicz K."/>
            <person name="Morin E."/>
            <person name="Tisserant E."/>
            <person name="Splivallo R."/>
            <person name="Hainaut M."/>
            <person name="Henrissat B."/>
            <person name="Ohm R."/>
            <person name="Kuo A."/>
            <person name="Yan J."/>
            <person name="Lipzen A."/>
            <person name="Nolan M."/>
            <person name="Labutti K."/>
            <person name="Barry K."/>
            <person name="Goldstein A."/>
            <person name="Labbe J."/>
            <person name="Schadt C."/>
            <person name="Tuskan G."/>
            <person name="Grigoriev I."/>
            <person name="Martin F."/>
            <person name="Vilgalys R."/>
            <person name="Bonito G."/>
        </authorList>
    </citation>
    <scope>NUCLEOTIDE SEQUENCE [LARGE SCALE GENOMIC DNA]</scope>
    <source>
        <strain evidence="2 3">AG-77</strain>
    </source>
</reference>
<accession>A0A197JG07</accession>
<sequence length="226" mass="24609">MPKLTENYVVQQPEPHQLQQQQQQVPYTLPQNAYTKSLQSSHYNSHVDPNLVYATSNSQSMMTNLPVYEVQSIVGVNPHPHLQPYSYASTVASTRSSPTIFQEQASHSYEGATEGSLLTTYETVPKVRGSPQATISGTTESPDSSHLAPRNPLTAYETLLKARGSPHATITCATESSDPSQPAVRNPLSAFETLPKARGSPHATITDTVESSNFSQTAPRNSLKND</sequence>